<feature type="non-terminal residue" evidence="1">
    <location>
        <position position="1"/>
    </location>
</feature>
<reference evidence="1" key="1">
    <citation type="submission" date="2014-05" db="EMBL/GenBank/DDBJ databases">
        <authorList>
            <person name="Chronopoulou M."/>
        </authorList>
    </citation>
    <scope>NUCLEOTIDE SEQUENCE</scope>
    <source>
        <tissue evidence="1">Whole organism</tissue>
    </source>
</reference>
<accession>A0A0K2V0E9</accession>
<organism evidence="1">
    <name type="scientific">Lepeophtheirus salmonis</name>
    <name type="common">Salmon louse</name>
    <name type="synonym">Caligus salmonis</name>
    <dbReference type="NCBI Taxonomy" id="72036"/>
    <lineage>
        <taxon>Eukaryota</taxon>
        <taxon>Metazoa</taxon>
        <taxon>Ecdysozoa</taxon>
        <taxon>Arthropoda</taxon>
        <taxon>Crustacea</taxon>
        <taxon>Multicrustacea</taxon>
        <taxon>Hexanauplia</taxon>
        <taxon>Copepoda</taxon>
        <taxon>Siphonostomatoida</taxon>
        <taxon>Caligidae</taxon>
        <taxon>Lepeophtheirus</taxon>
    </lineage>
</organism>
<name>A0A0K2V0E9_LEPSM</name>
<protein>
    <submittedName>
        <fullName evidence="1">Uncharacterized protein</fullName>
    </submittedName>
</protein>
<dbReference type="EMBL" id="HACA01026449">
    <property type="protein sequence ID" value="CDW43810.1"/>
    <property type="molecule type" value="Transcribed_RNA"/>
</dbReference>
<sequence length="57" mass="6749">KKNMMLDMIHFVFVTRDNLNIKYMSSWIMESNAGLVAELYRYEVGYEFLISLAFDCS</sequence>
<proteinExistence type="predicted"/>
<evidence type="ECO:0000313" key="1">
    <source>
        <dbReference type="EMBL" id="CDW43810.1"/>
    </source>
</evidence>
<dbReference type="AlphaFoldDB" id="A0A0K2V0E9"/>